<keyword evidence="1" id="KW-0813">Transport</keyword>
<dbReference type="GO" id="GO:0005886">
    <property type="term" value="C:plasma membrane"/>
    <property type="evidence" value="ECO:0007669"/>
    <property type="project" value="UniProtKB-SubCell"/>
</dbReference>
<dbReference type="GO" id="GO:0022857">
    <property type="term" value="F:transmembrane transporter activity"/>
    <property type="evidence" value="ECO:0007669"/>
    <property type="project" value="UniProtKB-UniRule"/>
</dbReference>
<feature type="transmembrane region" description="Helical" evidence="3">
    <location>
        <begin position="312"/>
        <end position="331"/>
    </location>
</feature>
<dbReference type="NCBIfam" id="TIGR02123">
    <property type="entry name" value="TRAP_fused"/>
    <property type="match status" value="1"/>
</dbReference>
<feature type="transmembrane region" description="Helical" evidence="3">
    <location>
        <begin position="144"/>
        <end position="166"/>
    </location>
</feature>
<feature type="transmembrane region" description="Helical" evidence="3">
    <location>
        <begin position="359"/>
        <end position="376"/>
    </location>
</feature>
<feature type="domain" description="TRAP C4-dicarboxylate transport system permease DctM subunit" evidence="4">
    <location>
        <begin position="411"/>
        <end position="609"/>
    </location>
</feature>
<evidence type="ECO:0000256" key="3">
    <source>
        <dbReference type="SAM" id="Phobius"/>
    </source>
</evidence>
<organism evidence="5 6">
    <name type="scientific">Candidatus Muproteobacteria bacterium RBG_16_65_34</name>
    <dbReference type="NCBI Taxonomy" id="1817760"/>
    <lineage>
        <taxon>Bacteria</taxon>
        <taxon>Pseudomonadati</taxon>
        <taxon>Pseudomonadota</taxon>
        <taxon>Candidatus Muproteobacteria</taxon>
    </lineage>
</organism>
<dbReference type="PANTHER" id="PTHR43849:SF2">
    <property type="entry name" value="BLL3936 PROTEIN"/>
    <property type="match status" value="1"/>
</dbReference>
<feature type="transmembrane region" description="Helical" evidence="3">
    <location>
        <begin position="651"/>
        <end position="682"/>
    </location>
</feature>
<keyword evidence="1" id="KW-1003">Cell membrane</keyword>
<comment type="caution">
    <text evidence="5">The sequence shown here is derived from an EMBL/GenBank/DDBJ whole genome shotgun (WGS) entry which is preliminary data.</text>
</comment>
<feature type="transmembrane region" description="Helical" evidence="3">
    <location>
        <begin position="119"/>
        <end position="137"/>
    </location>
</feature>
<evidence type="ECO:0000259" key="4">
    <source>
        <dbReference type="Pfam" id="PF06808"/>
    </source>
</evidence>
<feature type="transmembrane region" description="Helical" evidence="3">
    <location>
        <begin position="464"/>
        <end position="491"/>
    </location>
</feature>
<accession>A0A1F6TKY6</accession>
<evidence type="ECO:0000256" key="1">
    <source>
        <dbReference type="RuleBase" id="RU369079"/>
    </source>
</evidence>
<dbReference type="STRING" id="1817760.A2151_07485"/>
<keyword evidence="3" id="KW-1133">Transmembrane helix</keyword>
<feature type="transmembrane region" description="Helical" evidence="3">
    <location>
        <begin position="383"/>
        <end position="405"/>
    </location>
</feature>
<feature type="transmembrane region" description="Helical" evidence="3">
    <location>
        <begin position="411"/>
        <end position="443"/>
    </location>
</feature>
<dbReference type="InterPro" id="IPR010656">
    <property type="entry name" value="DctM"/>
</dbReference>
<dbReference type="PANTHER" id="PTHR43849">
    <property type="entry name" value="BLL3936 PROTEIN"/>
    <property type="match status" value="1"/>
</dbReference>
<keyword evidence="3" id="KW-0812">Transmembrane</keyword>
<reference evidence="5 6" key="1">
    <citation type="journal article" date="2016" name="Nat. Commun.">
        <title>Thousands of microbial genomes shed light on interconnected biogeochemical processes in an aquifer system.</title>
        <authorList>
            <person name="Anantharaman K."/>
            <person name="Brown C.T."/>
            <person name="Hug L.A."/>
            <person name="Sharon I."/>
            <person name="Castelle C.J."/>
            <person name="Probst A.J."/>
            <person name="Thomas B.C."/>
            <person name="Singh A."/>
            <person name="Wilkins M.J."/>
            <person name="Karaoz U."/>
            <person name="Brodie E.L."/>
            <person name="Williams K.H."/>
            <person name="Hubbard S.S."/>
            <person name="Banfield J.F."/>
        </authorList>
    </citation>
    <scope>NUCLEOTIDE SEQUENCE [LARGE SCALE GENOMIC DNA]</scope>
</reference>
<feature type="transmembrane region" description="Helical" evidence="3">
    <location>
        <begin position="186"/>
        <end position="209"/>
    </location>
</feature>
<evidence type="ECO:0000313" key="5">
    <source>
        <dbReference type="EMBL" id="OGI45800.1"/>
    </source>
</evidence>
<sequence length="690" mass="72163">MQTTAVISAPVEVEPSAGEDARQRHPVGRDARFIFAIAVAFAAFQLWNAAFSPLASIVLRSMHVAFLMLLAFALYPATRRSPQASVPWHNWLLGAAAFALGFYHWVFQTELIQRSGEPSMADLAVGSVAVVLVFEAARRVMGPALTVLCGLFLAYGLLGEYLPGGLGHRGYGFDQVVNQLYLGTEGIYGTPTMVSATYIFLFILFGSLLEQAGMIKLFNDVALGLVGHHRGGPGKVSVLSSALMGTISGSGVANVVMGGQFTINLMKRFGFRPEFAGAVEATSSMGGQIMPPVMGAVAFIMAETIDVPYAEIAKAAAIPAILYFATVFWMVHLEAGRLGLFGLSREQCPSALAALREHWPLLLPLAALVYVLLTGYTPLFAGMLGLALTAVLILGRPVAMVIGPYGLRMVFWVALGALAAGFFAAGIEIVLALIGLLVLGNLFQRGGRATLHLTLVGLVEGAKGSLAVGIACAIVGVIVAMLTLTGLASSIATTVVGLSQGNLLLGLVFTMLVSLVLGMGIPTIPNYIITSSVAAPALLQMGVPLLVSHMFVFYFGIMADLTPPVALAAFAAAAIAKASPMRIGLLCLRIAIAGFVVPFMAVYDPALMLQSDSWGAVVYVTFKALVAVGLWGAAAVGYLHAALSWPERALAAAAAFLLVVALPVTDEVGFGLGAAVVGYHLLRARRGGAV</sequence>
<gene>
    <name evidence="5" type="ORF">A2151_07485</name>
</gene>
<feature type="transmembrane region" description="Helical" evidence="3">
    <location>
        <begin position="614"/>
        <end position="639"/>
    </location>
</feature>
<comment type="function">
    <text evidence="1">Part of the tripartite ATP-independent periplasmic (TRAP) transport system.</text>
</comment>
<feature type="transmembrane region" description="Helical" evidence="3">
    <location>
        <begin position="33"/>
        <end position="51"/>
    </location>
</feature>
<feature type="region of interest" description="Disordered" evidence="2">
    <location>
        <begin position="1"/>
        <end position="24"/>
    </location>
</feature>
<dbReference type="Proteomes" id="UP000178885">
    <property type="component" value="Unassembled WGS sequence"/>
</dbReference>
<keyword evidence="1" id="KW-0997">Cell inner membrane</keyword>
<dbReference type="EMBL" id="MFSU01000095">
    <property type="protein sequence ID" value="OGI45800.1"/>
    <property type="molecule type" value="Genomic_DNA"/>
</dbReference>
<comment type="subcellular location">
    <subcellularLocation>
        <location evidence="1">Cell inner membrane</location>
        <topology evidence="1">Multi-pass membrane protein</topology>
    </subcellularLocation>
</comment>
<feature type="transmembrane region" description="Helical" evidence="3">
    <location>
        <begin position="528"/>
        <end position="547"/>
    </location>
</feature>
<evidence type="ECO:0000256" key="2">
    <source>
        <dbReference type="SAM" id="MobiDB-lite"/>
    </source>
</evidence>
<dbReference type="InterPro" id="IPR011853">
    <property type="entry name" value="TRAP_DctM-Dct_fused"/>
</dbReference>
<evidence type="ECO:0000313" key="6">
    <source>
        <dbReference type="Proteomes" id="UP000178885"/>
    </source>
</evidence>
<dbReference type="AlphaFoldDB" id="A0A1F6TKY6"/>
<feature type="transmembrane region" description="Helical" evidence="3">
    <location>
        <begin position="553"/>
        <end position="576"/>
    </location>
</feature>
<feature type="transmembrane region" description="Helical" evidence="3">
    <location>
        <begin position="88"/>
        <end position="107"/>
    </location>
</feature>
<name>A0A1F6TKY6_9PROT</name>
<feature type="domain" description="TRAP C4-dicarboxylate transport system permease DctM subunit" evidence="4">
    <location>
        <begin position="129"/>
        <end position="394"/>
    </location>
</feature>
<feature type="transmembrane region" description="Helical" evidence="3">
    <location>
        <begin position="503"/>
        <end position="521"/>
    </location>
</feature>
<feature type="transmembrane region" description="Helical" evidence="3">
    <location>
        <begin position="57"/>
        <end position="76"/>
    </location>
</feature>
<proteinExistence type="predicted"/>
<keyword evidence="3" id="KW-0472">Membrane</keyword>
<dbReference type="Pfam" id="PF06808">
    <property type="entry name" value="DctM"/>
    <property type="match status" value="2"/>
</dbReference>
<protein>
    <submittedName>
        <fullName evidence="5">C4-dicarboxylate ABC transporter</fullName>
    </submittedName>
</protein>
<feature type="transmembrane region" description="Helical" evidence="3">
    <location>
        <begin position="583"/>
        <end position="602"/>
    </location>
</feature>